<name>A0A0K1QEJ4_9BACT</name>
<dbReference type="Pfam" id="PF03808">
    <property type="entry name" value="Glyco_tran_WecG"/>
    <property type="match status" value="1"/>
</dbReference>
<dbReference type="GO" id="GO:0016758">
    <property type="term" value="F:hexosyltransferase activity"/>
    <property type="evidence" value="ECO:0007669"/>
    <property type="project" value="TreeGrafter"/>
</dbReference>
<sequence>MTLQYQAAPTTARTRRVVRMMNCRFDALTEAETTTCIFDWAAGTRRSHVIVTVNVAILMMMARDTQLAAACARADLVVADGIPLVWLSRILGTPLPERVTGVDLMARLLDEGNCRGLRIFLLGATEECLMRLVRRVRERYPGVTITGHRHGYFGPSEHADIVRQIRESKSDVLLVGMPAPFKEVWCDRWRDELSTPTILGVGGAFDVLAGVVPRAPKWMQTPGLEWTWRLMLEPRKLWKRYLVTNTQFVCLAALLVVRRVFTKTSRVPGAR</sequence>
<dbReference type="Proteomes" id="UP000064967">
    <property type="component" value="Chromosome"/>
</dbReference>
<keyword evidence="1" id="KW-0328">Glycosyltransferase</keyword>
<dbReference type="AlphaFoldDB" id="A0A0K1QEJ4"/>
<dbReference type="PANTHER" id="PTHR34136">
    <property type="match status" value="1"/>
</dbReference>
<dbReference type="EMBL" id="CP012333">
    <property type="protein sequence ID" value="AKV04179.1"/>
    <property type="molecule type" value="Genomic_DNA"/>
</dbReference>
<evidence type="ECO:0000313" key="4">
    <source>
        <dbReference type="Proteomes" id="UP000064967"/>
    </source>
</evidence>
<dbReference type="InterPro" id="IPR004629">
    <property type="entry name" value="WecG_TagA_CpsF"/>
</dbReference>
<dbReference type="NCBIfam" id="TIGR00696">
    <property type="entry name" value="wecG_tagA_cpsF"/>
    <property type="match status" value="1"/>
</dbReference>
<protein>
    <submittedName>
        <fullName evidence="3">N-acetylmannosaminyltransferase</fullName>
    </submittedName>
</protein>
<keyword evidence="2 3" id="KW-0808">Transferase</keyword>
<evidence type="ECO:0000313" key="3">
    <source>
        <dbReference type="EMBL" id="AKV04179.1"/>
    </source>
</evidence>
<dbReference type="STRING" id="1391654.AKJ09_10842"/>
<keyword evidence="4" id="KW-1185">Reference proteome</keyword>
<evidence type="ECO:0000256" key="2">
    <source>
        <dbReference type="ARBA" id="ARBA00022679"/>
    </source>
</evidence>
<dbReference type="KEGG" id="llu:AKJ09_10842"/>
<dbReference type="CDD" id="cd06533">
    <property type="entry name" value="Glyco_transf_WecG_TagA"/>
    <property type="match status" value="1"/>
</dbReference>
<organism evidence="3 4">
    <name type="scientific">Labilithrix luteola</name>
    <dbReference type="NCBI Taxonomy" id="1391654"/>
    <lineage>
        <taxon>Bacteria</taxon>
        <taxon>Pseudomonadati</taxon>
        <taxon>Myxococcota</taxon>
        <taxon>Polyangia</taxon>
        <taxon>Polyangiales</taxon>
        <taxon>Labilitrichaceae</taxon>
        <taxon>Labilithrix</taxon>
    </lineage>
</organism>
<accession>A0A0K1QEJ4</accession>
<evidence type="ECO:0000256" key="1">
    <source>
        <dbReference type="ARBA" id="ARBA00022676"/>
    </source>
</evidence>
<dbReference type="PATRIC" id="fig|1391654.3.peg.10984"/>
<gene>
    <name evidence="3" type="ORF">AKJ09_10842</name>
</gene>
<reference evidence="3 4" key="1">
    <citation type="submission" date="2015-08" db="EMBL/GenBank/DDBJ databases">
        <authorList>
            <person name="Babu N.S."/>
            <person name="Beckwith C.J."/>
            <person name="Beseler K.G."/>
            <person name="Brison A."/>
            <person name="Carone J.V."/>
            <person name="Caskin T.P."/>
            <person name="Diamond M."/>
            <person name="Durham M.E."/>
            <person name="Foxe J.M."/>
            <person name="Go M."/>
            <person name="Henderson B.A."/>
            <person name="Jones I.B."/>
            <person name="McGettigan J.A."/>
            <person name="Micheletti S.J."/>
            <person name="Nasrallah M.E."/>
            <person name="Ortiz D."/>
            <person name="Piller C.R."/>
            <person name="Privatt S.R."/>
            <person name="Schneider S.L."/>
            <person name="Sharp S."/>
            <person name="Smith T.C."/>
            <person name="Stanton J.D."/>
            <person name="Ullery H.E."/>
            <person name="Wilson R.J."/>
            <person name="Serrano M.G."/>
            <person name="Buck G."/>
            <person name="Lee V."/>
            <person name="Wang Y."/>
            <person name="Carvalho R."/>
            <person name="Voegtly L."/>
            <person name="Shi R."/>
            <person name="Duckworth R."/>
            <person name="Johnson A."/>
            <person name="Loviza R."/>
            <person name="Walstead R."/>
            <person name="Shah Z."/>
            <person name="Kiflezghi M."/>
            <person name="Wade K."/>
            <person name="Ball S.L."/>
            <person name="Bradley K.W."/>
            <person name="Asai D.J."/>
            <person name="Bowman C.A."/>
            <person name="Russell D.A."/>
            <person name="Pope W.H."/>
            <person name="Jacobs-Sera D."/>
            <person name="Hendrix R.W."/>
            <person name="Hatfull G.F."/>
        </authorList>
    </citation>
    <scope>NUCLEOTIDE SEQUENCE [LARGE SCALE GENOMIC DNA]</scope>
    <source>
        <strain evidence="3 4">DSM 27648</strain>
    </source>
</reference>
<proteinExistence type="predicted"/>
<dbReference type="PANTHER" id="PTHR34136:SF1">
    <property type="entry name" value="UDP-N-ACETYL-D-MANNOSAMINURONIC ACID TRANSFERASE"/>
    <property type="match status" value="1"/>
</dbReference>